<evidence type="ECO:0000313" key="2">
    <source>
        <dbReference type="EMBL" id="CDO75385.1"/>
    </source>
</evidence>
<accession>A0A060SLX8</accession>
<dbReference type="InterPro" id="IPR051320">
    <property type="entry name" value="Viral_Replic_Matur_Polypro"/>
</dbReference>
<organism evidence="2 3">
    <name type="scientific">Pycnoporus cinnabarinus</name>
    <name type="common">Cinnabar-red polypore</name>
    <name type="synonym">Trametes cinnabarina</name>
    <dbReference type="NCBI Taxonomy" id="5643"/>
    <lineage>
        <taxon>Eukaryota</taxon>
        <taxon>Fungi</taxon>
        <taxon>Dikarya</taxon>
        <taxon>Basidiomycota</taxon>
        <taxon>Agaricomycotina</taxon>
        <taxon>Agaricomycetes</taxon>
        <taxon>Polyporales</taxon>
        <taxon>Polyporaceae</taxon>
        <taxon>Trametes</taxon>
    </lineage>
</organism>
<feature type="domain" description="Reverse transcriptase" evidence="1">
    <location>
        <begin position="1"/>
        <end position="82"/>
    </location>
</feature>
<dbReference type="HOGENOM" id="CLU_000384_33_3_1"/>
<dbReference type="CDD" id="cd01647">
    <property type="entry name" value="RT_LTR"/>
    <property type="match status" value="1"/>
</dbReference>
<name>A0A060SLX8_PYCCI</name>
<gene>
    <name evidence="2" type="ORF">BN946_scf185012.g2</name>
</gene>
<proteinExistence type="predicted"/>
<dbReference type="OrthoDB" id="2446696at2759"/>
<dbReference type="OMA" id="ITIELEF"/>
<dbReference type="InterPro" id="IPR043502">
    <property type="entry name" value="DNA/RNA_pol_sf"/>
</dbReference>
<dbReference type="PANTHER" id="PTHR33064:SF37">
    <property type="entry name" value="RIBONUCLEASE H"/>
    <property type="match status" value="1"/>
</dbReference>
<dbReference type="FunFam" id="3.30.70.270:FF:000003">
    <property type="entry name" value="Transposon Ty3-G Gag-Pol polyprotein"/>
    <property type="match status" value="1"/>
</dbReference>
<dbReference type="InterPro" id="IPR041577">
    <property type="entry name" value="RT_RNaseH_2"/>
</dbReference>
<keyword evidence="3" id="KW-1185">Reference proteome</keyword>
<dbReference type="FunFam" id="3.30.70.270:FF:000020">
    <property type="entry name" value="Transposon Tf2-6 polyprotein-like Protein"/>
    <property type="match status" value="1"/>
</dbReference>
<protein>
    <recommendedName>
        <fullName evidence="1">Reverse transcriptase domain-containing protein</fullName>
    </recommendedName>
</protein>
<dbReference type="SUPFAM" id="SSF56672">
    <property type="entry name" value="DNA/RNA polymerases"/>
    <property type="match status" value="1"/>
</dbReference>
<dbReference type="PANTHER" id="PTHR33064">
    <property type="entry name" value="POL PROTEIN"/>
    <property type="match status" value="1"/>
</dbReference>
<dbReference type="Gene3D" id="3.30.70.270">
    <property type="match status" value="2"/>
</dbReference>
<dbReference type="InterPro" id="IPR000477">
    <property type="entry name" value="RT_dom"/>
</dbReference>
<comment type="caution">
    <text evidence="2">The sequence shown here is derived from an EMBL/GenBank/DDBJ whole genome shotgun (WGS) entry which is preliminary data.</text>
</comment>
<evidence type="ECO:0000313" key="3">
    <source>
        <dbReference type="Proteomes" id="UP000029665"/>
    </source>
</evidence>
<dbReference type="EMBL" id="CCBP010000269">
    <property type="protein sequence ID" value="CDO75385.1"/>
    <property type="molecule type" value="Genomic_DNA"/>
</dbReference>
<evidence type="ECO:0000259" key="1">
    <source>
        <dbReference type="PROSITE" id="PS50878"/>
    </source>
</evidence>
<dbReference type="STRING" id="5643.A0A060SLX8"/>
<dbReference type="Pfam" id="PF00078">
    <property type="entry name" value="RVT_1"/>
    <property type="match status" value="1"/>
</dbReference>
<dbReference type="InterPro" id="IPR043128">
    <property type="entry name" value="Rev_trsase/Diguanyl_cyclase"/>
</dbReference>
<sequence>MPFGLSNAPAAFQRFVNDIFSDLLDVCVVVYLDDILIYSDTPEKHREHVKEVLRRLRKNKLYARADKCEFHTTSVEYLGYILSPDGLTMSESKVKAILDWPEPRKVRDIQAFLGFANFYRRFIPNYSEIVLPLTRLTRKSVPWNFSEECRTAFNTLKRAFTTAPVLHHWEPDRPLTVETDASDYAIAGILSLTTESGELHPIAFHSRTLTGAELNYDTHDKELLAIFECFRTWQHYLEGSATPIDVVTDHKNLEYFVTTKLLTRRQA</sequence>
<reference evidence="2" key="1">
    <citation type="submission" date="2014-01" db="EMBL/GenBank/DDBJ databases">
        <title>The genome of the white-rot fungus Pycnoporus cinnabarinus: a basidiomycete model with a versatile arsenal for lignocellulosic biomass breakdown.</title>
        <authorList>
            <person name="Levasseur A."/>
            <person name="Lomascolo A."/>
            <person name="Ruiz-Duenas F.J."/>
            <person name="Uzan E."/>
            <person name="Piumi F."/>
            <person name="Kues U."/>
            <person name="Ram A.F.J."/>
            <person name="Murat C."/>
            <person name="Haon M."/>
            <person name="Benoit I."/>
            <person name="Arfi Y."/>
            <person name="Chevret D."/>
            <person name="Drula E."/>
            <person name="Kwon M.J."/>
            <person name="Gouret P."/>
            <person name="Lesage-Meessen L."/>
            <person name="Lombard V."/>
            <person name="Mariette J."/>
            <person name="Noirot C."/>
            <person name="Park J."/>
            <person name="Patyshakuliyeva A."/>
            <person name="Wieneger R.A.B."/>
            <person name="Wosten H.A.B."/>
            <person name="Martin F."/>
            <person name="Coutinho P.M."/>
            <person name="de Vries R."/>
            <person name="Martinez A.T."/>
            <person name="Klopp C."/>
            <person name="Pontarotti P."/>
            <person name="Henrissat B."/>
            <person name="Record E."/>
        </authorList>
    </citation>
    <scope>NUCLEOTIDE SEQUENCE [LARGE SCALE GENOMIC DNA]</scope>
    <source>
        <strain evidence="2">BRFM137</strain>
    </source>
</reference>
<dbReference type="Pfam" id="PF17919">
    <property type="entry name" value="RT_RNaseH_2"/>
    <property type="match status" value="1"/>
</dbReference>
<dbReference type="Proteomes" id="UP000029665">
    <property type="component" value="Unassembled WGS sequence"/>
</dbReference>
<dbReference type="CDD" id="cd09274">
    <property type="entry name" value="RNase_HI_RT_Ty3"/>
    <property type="match status" value="1"/>
</dbReference>
<dbReference type="PROSITE" id="PS50878">
    <property type="entry name" value="RT_POL"/>
    <property type="match status" value="1"/>
</dbReference>
<dbReference type="AlphaFoldDB" id="A0A060SLX8"/>